<feature type="domain" description="FtsK" evidence="8">
    <location>
        <begin position="1035"/>
        <end position="1226"/>
    </location>
</feature>
<dbReference type="SUPFAM" id="SSF52540">
    <property type="entry name" value="P-loop containing nucleoside triphosphate hydrolases"/>
    <property type="match status" value="3"/>
</dbReference>
<dbReference type="PATRIC" id="fig|37927.3.peg.1602"/>
<dbReference type="PROSITE" id="PS50901">
    <property type="entry name" value="FTSK"/>
    <property type="match status" value="2"/>
</dbReference>
<evidence type="ECO:0000256" key="1">
    <source>
        <dbReference type="ARBA" id="ARBA00022553"/>
    </source>
</evidence>
<dbReference type="RefSeq" id="WP_066497079.1">
    <property type="nucleotide sequence ID" value="NZ_BJMO01000028.1"/>
</dbReference>
<dbReference type="InterPro" id="IPR002543">
    <property type="entry name" value="FtsK_dom"/>
</dbReference>
<keyword evidence="10" id="KW-1185">Reference proteome</keyword>
<accession>A0A127A045</accession>
<dbReference type="Gene3D" id="3.40.50.300">
    <property type="entry name" value="P-loop containing nucleotide triphosphate hydrolases"/>
    <property type="match status" value="4"/>
</dbReference>
<dbReference type="PROSITE" id="PS50006">
    <property type="entry name" value="FHA_DOMAIN"/>
    <property type="match status" value="1"/>
</dbReference>
<protein>
    <submittedName>
        <fullName evidence="9">Protein EssC</fullName>
    </submittedName>
</protein>
<dbReference type="InterPro" id="IPR027417">
    <property type="entry name" value="P-loop_NTPase"/>
</dbReference>
<keyword evidence="2 4" id="KW-0547">Nucleotide-binding</keyword>
<feature type="domain" description="FHA" evidence="7">
    <location>
        <begin position="150"/>
        <end position="198"/>
    </location>
</feature>
<evidence type="ECO:0000313" key="9">
    <source>
        <dbReference type="EMBL" id="AMM32231.1"/>
    </source>
</evidence>
<dbReference type="InterPro" id="IPR032030">
    <property type="entry name" value="YscD_cytoplasmic_dom"/>
</dbReference>
<dbReference type="InterPro" id="IPR008984">
    <property type="entry name" value="SMAD_FHA_dom_sf"/>
</dbReference>
<dbReference type="EMBL" id="CP014518">
    <property type="protein sequence ID" value="AMM32231.1"/>
    <property type="molecule type" value="Genomic_DNA"/>
</dbReference>
<evidence type="ECO:0000256" key="6">
    <source>
        <dbReference type="SAM" id="Phobius"/>
    </source>
</evidence>
<keyword evidence="6" id="KW-1133">Transmembrane helix</keyword>
<evidence type="ECO:0000313" key="10">
    <source>
        <dbReference type="Proteomes" id="UP000070134"/>
    </source>
</evidence>
<evidence type="ECO:0000256" key="2">
    <source>
        <dbReference type="ARBA" id="ARBA00022741"/>
    </source>
</evidence>
<dbReference type="KEGG" id="satk:SA2016_1554"/>
<feature type="domain" description="FtsK" evidence="8">
    <location>
        <begin position="709"/>
        <end position="897"/>
    </location>
</feature>
<feature type="transmembrane region" description="Helical" evidence="6">
    <location>
        <begin position="265"/>
        <end position="284"/>
    </location>
</feature>
<keyword evidence="1" id="KW-0597">Phosphoprotein</keyword>
<dbReference type="Pfam" id="PF01580">
    <property type="entry name" value="FtsK_SpoIIIE"/>
    <property type="match status" value="2"/>
</dbReference>
<evidence type="ECO:0000256" key="4">
    <source>
        <dbReference type="PROSITE-ProRule" id="PRU00289"/>
    </source>
</evidence>
<proteinExistence type="predicted"/>
<dbReference type="CDD" id="cd00060">
    <property type="entry name" value="FHA"/>
    <property type="match status" value="1"/>
</dbReference>
<dbReference type="SMART" id="SM00240">
    <property type="entry name" value="FHA"/>
    <property type="match status" value="1"/>
</dbReference>
<evidence type="ECO:0000259" key="7">
    <source>
        <dbReference type="PROSITE" id="PS50006"/>
    </source>
</evidence>
<dbReference type="InterPro" id="IPR050206">
    <property type="entry name" value="FtsK/SpoIIIE/SftA"/>
</dbReference>
<dbReference type="InterPro" id="IPR003593">
    <property type="entry name" value="AAA+_ATPase"/>
</dbReference>
<dbReference type="InterPro" id="IPR000253">
    <property type="entry name" value="FHA_dom"/>
</dbReference>
<keyword evidence="3 4" id="KW-0067">ATP-binding</keyword>
<name>A0A127A045_9MICC</name>
<dbReference type="SMART" id="SM00382">
    <property type="entry name" value="AAA"/>
    <property type="match status" value="3"/>
</dbReference>
<reference evidence="9 10" key="1">
    <citation type="submission" date="2016-02" db="EMBL/GenBank/DDBJ databases">
        <title>Complete genome of Sinomonas atrocyanea KCTC 3377.</title>
        <authorList>
            <person name="Kim K.M."/>
        </authorList>
    </citation>
    <scope>NUCLEOTIDE SEQUENCE [LARGE SCALE GENOMIC DNA]</scope>
    <source>
        <strain evidence="9 10">KCTC 3377</strain>
    </source>
</reference>
<feature type="binding site" evidence="4">
    <location>
        <begin position="1053"/>
        <end position="1060"/>
    </location>
    <ligand>
        <name>ATP</name>
        <dbReference type="ChEBI" id="CHEBI:30616"/>
    </ligand>
</feature>
<dbReference type="GO" id="GO:0005524">
    <property type="term" value="F:ATP binding"/>
    <property type="evidence" value="ECO:0007669"/>
    <property type="project" value="UniProtKB-UniRule"/>
</dbReference>
<sequence>MRIRLTLRRDPEPAVDLAVTVDGLASVGDVARELWLADPARAAEHTGAGPARAEAGALAGLTLRVEESVLAGGMTGRVLDPEGTFLESGLRQGSTVSLSRVAPRGAAHGAAGADSGAGAPAVDRGPAAATLRVVSGPDAGREFSLPVGASLIGRGAGADVVLTDPLVSKRHARITVGETIEIADLNSSNGLVMDGLTVSKAVLASSDAVTLGDSTVSVVGLGHSAGRTQTSPLVPFNRSPRVVPRFPPQARELPEGPQRPTTQPFPIVMLFVPILMGAVMFAVLQSVVSIVFMAMMPLFAVGMWFEYRRHARRELREETRLFEERLAEFARQITELQTVERAVRLQEAPSVAETVESIYRLGPLLWTHAPEHREFLTVRLGLGTVPSRVSVTVPPEGRTLPEFTRRLHEAQGRFAVLDAVPVTASLRQGGGLGVAGPRGLVENVARGILLQIAGLHSPAEVVIAGLASHESKERWEWLQWLPHVGSSHSPLAGDHLAAGSAAGMLLLTRLEDLLAVRTAGPDGQASPSGGPAGRRGAVREEHDGTSEPIVPTVVVLVEDDAPVDRGRLTRIAELGPDVGIHVVWVAAGAEQLPQCCRDFIVVDGEHGATSGQVRLGRHTYPVSCESVDEALAVQLGRMLTPIVDVGKPVDDDSDLPRSVSYVTLAGAEIADDAGTVAERWQQSNSVRASAVANPKAKGTLRALVGSKGVEQFFLDLKNEGPHALVGGTTGAGKSEFLQSWVLGMANAYSPDRVTFLFVDYKGGAAFADCVSLPHTVGLVTDLSPHLVRRALTSLRAELHYREHLFNRKKAKDLLAMERAADPDTPPYLVIVVDEFAALATEVPEFVDGVVDVAARGRSLGLHLILATQRPAGVIKDSLRANTNLRIALRMADEADSEDILGEKTAAYFDPGIPGRGAAKTGPGRIQGFQTGYASGWTTERPALPRIDIAEMDFGTGAAWERPADLVDAEPEAEGPNDIARMVRTISTAADRIGLEMPRKPWLAELPQTYDVARLPNPRTDERLLLGVVDDPAHQSQPTFFYEPDRDGNMAVYGTGGSGKSAALRTVAVAAAITMRGGPVQVYGIDAGSRGLHMLEALPHVGAVIDADDAERIGRLMRHLSGLVDERSERYAAARAGSIGEYRRLAGRPDEPRIIVLIDGMGAFREQYEYSSESAVFDLLTQLASDGRAVGVHLVMTGDRTNSIPASIASSVQKRIILRMTGEDDYMMFGQPKDVVTPQSPPGRGVVDGLEVQLGVLGGNANVALQAREITRLAEAMRRQGVPEAPPVRTLPDLVTGQALPTDSGRVALGLEDSTLEPLYVDPSGAFMLTGPPGSGRTTALAALAAGLRRARPGVRRVYLGARRSALANLPLWDASFTGEDAVAAAVDELQLDVGVREFALFVEGLPDFDSTLAESGLSGLITAMDREGLWIVGESETAGWGSAWSLSQPFKNGRRGLLLNPAEMDGDSLLNTSLGRIRNPRYVPGRGFYVARGRAYKVQAAFEDLAAG</sequence>
<evidence type="ECO:0000256" key="5">
    <source>
        <dbReference type="SAM" id="MobiDB-lite"/>
    </source>
</evidence>
<gene>
    <name evidence="9" type="ORF">SA2016_1554</name>
</gene>
<evidence type="ECO:0000256" key="3">
    <source>
        <dbReference type="ARBA" id="ARBA00022840"/>
    </source>
</evidence>
<dbReference type="SUPFAM" id="SSF49879">
    <property type="entry name" value="SMAD/FHA domain"/>
    <property type="match status" value="1"/>
</dbReference>
<dbReference type="PANTHER" id="PTHR22683:SF1">
    <property type="entry name" value="TYPE VII SECRETION SYSTEM PROTEIN ESSC"/>
    <property type="match status" value="1"/>
</dbReference>
<feature type="region of interest" description="Disordered" evidence="5">
    <location>
        <begin position="519"/>
        <end position="544"/>
    </location>
</feature>
<feature type="binding site" evidence="4">
    <location>
        <begin position="727"/>
        <end position="734"/>
    </location>
    <ligand>
        <name>ATP</name>
        <dbReference type="ChEBI" id="CHEBI:30616"/>
    </ligand>
</feature>
<dbReference type="GO" id="GO:0003677">
    <property type="term" value="F:DNA binding"/>
    <property type="evidence" value="ECO:0007669"/>
    <property type="project" value="InterPro"/>
</dbReference>
<keyword evidence="6" id="KW-0472">Membrane</keyword>
<dbReference type="Proteomes" id="UP000070134">
    <property type="component" value="Chromosome"/>
</dbReference>
<dbReference type="Pfam" id="PF16697">
    <property type="entry name" value="Yop-YscD_cpl"/>
    <property type="match status" value="1"/>
</dbReference>
<evidence type="ECO:0000259" key="8">
    <source>
        <dbReference type="PROSITE" id="PS50901"/>
    </source>
</evidence>
<organism evidence="9 10">
    <name type="scientific">Sinomonas atrocyanea</name>
    <dbReference type="NCBI Taxonomy" id="37927"/>
    <lineage>
        <taxon>Bacteria</taxon>
        <taxon>Bacillati</taxon>
        <taxon>Actinomycetota</taxon>
        <taxon>Actinomycetes</taxon>
        <taxon>Micrococcales</taxon>
        <taxon>Micrococcaceae</taxon>
        <taxon>Sinomonas</taxon>
    </lineage>
</organism>
<dbReference type="CDD" id="cd01127">
    <property type="entry name" value="TrwB_TraG_TraD_VirD4"/>
    <property type="match status" value="1"/>
</dbReference>
<dbReference type="PANTHER" id="PTHR22683">
    <property type="entry name" value="SPORULATION PROTEIN RELATED"/>
    <property type="match status" value="1"/>
</dbReference>
<dbReference type="OrthoDB" id="9807790at2"/>
<dbReference type="STRING" id="37927.SA2016_1554"/>
<dbReference type="Gene3D" id="2.60.200.20">
    <property type="match status" value="1"/>
</dbReference>
<keyword evidence="6" id="KW-0812">Transmembrane</keyword>